<protein>
    <submittedName>
        <fullName evidence="1">Uncharacterized protein</fullName>
    </submittedName>
</protein>
<dbReference type="EMBL" id="BPUR01000041">
    <property type="protein sequence ID" value="GJH22424.1"/>
    <property type="molecule type" value="Genomic_DNA"/>
</dbReference>
<evidence type="ECO:0000313" key="2">
    <source>
        <dbReference type="Proteomes" id="UP001055013"/>
    </source>
</evidence>
<gene>
    <name evidence="1" type="ORF">CBA19CS22_37800</name>
</gene>
<accession>A0ACB5R4Z4</accession>
<dbReference type="Proteomes" id="UP001055013">
    <property type="component" value="Unassembled WGS sequence"/>
</dbReference>
<proteinExistence type="predicted"/>
<comment type="caution">
    <text evidence="1">The sequence shown here is derived from an EMBL/GenBank/DDBJ whole genome shotgun (WGS) entry which is preliminary data.</text>
</comment>
<reference evidence="1" key="1">
    <citation type="submission" date="2021-09" db="EMBL/GenBank/DDBJ databases">
        <title>Isolation and characterization of 3-chlorobenzoate degrading bacteria from soils in Shizuoka.</title>
        <authorList>
            <person name="Ifat A."/>
            <person name="Ogawa N."/>
            <person name="Kimbara K."/>
            <person name="Moriuchi R."/>
            <person name="Dohra H."/>
            <person name="Shintani M."/>
        </authorList>
    </citation>
    <scope>NUCLEOTIDE SEQUENCE</scope>
    <source>
        <strain evidence="1">19CS2-2</strain>
    </source>
</reference>
<evidence type="ECO:0000313" key="1">
    <source>
        <dbReference type="EMBL" id="GJH22424.1"/>
    </source>
</evidence>
<keyword evidence="2" id="KW-1185">Reference proteome</keyword>
<name>A0ACB5R4Z4_9BURK</name>
<organism evidence="1 2">
    <name type="scientific">Caballeronia novacaledonica</name>
    <dbReference type="NCBI Taxonomy" id="1544861"/>
    <lineage>
        <taxon>Bacteria</taxon>
        <taxon>Pseudomonadati</taxon>
        <taxon>Pseudomonadota</taxon>
        <taxon>Betaproteobacteria</taxon>
        <taxon>Burkholderiales</taxon>
        <taxon>Burkholderiaceae</taxon>
        <taxon>Caballeronia</taxon>
    </lineage>
</organism>
<sequence>MTGDQQDFFARIKARMPSGWFGSSSPILDALLGGIASAFVTVYAAYQYLLAQTRLQTSTDGWLDLSAADYFGDGGLPRLANETDPAYRTRIKINIIRERGTRAAVTKILTDLTGRAPVIIEPTRPIDTGAYRSGYIGYGVAGAYGSLLLNYQAFIKAYRPSGSGIPYVQGYGTSPGGYATPSRAAYANIGQMTTGVTDAAIYAAIASVLPAATIAWVAISN</sequence>